<sequence length="192" mass="21116">MRKDKEEKEKRAPAVSSRSTTRYKGVTWGETAADCFSTCRRSSTLLTSLYAEWSFLCLSATLAEYRELGGGVVGLVNDQCAQLRPVAVGVGVADAFHVEAKPLQSRATIVRIYACRFLLKGDGAVPLKTVGRITKMSSLRAMWYSYNSWPRSMSLSNSKCEMGERTWAKFARRTVKSVSASSPSRDNPAAAV</sequence>
<gene>
    <name evidence="1" type="ORF">CYMTET_56214</name>
</gene>
<dbReference type="AlphaFoldDB" id="A0AAE0BBR0"/>
<keyword evidence="2" id="KW-1185">Reference proteome</keyword>
<evidence type="ECO:0000313" key="1">
    <source>
        <dbReference type="EMBL" id="KAK3233491.1"/>
    </source>
</evidence>
<accession>A0AAE0BBR0</accession>
<comment type="caution">
    <text evidence="1">The sequence shown here is derived from an EMBL/GenBank/DDBJ whole genome shotgun (WGS) entry which is preliminary data.</text>
</comment>
<organism evidence="1 2">
    <name type="scientific">Cymbomonas tetramitiformis</name>
    <dbReference type="NCBI Taxonomy" id="36881"/>
    <lineage>
        <taxon>Eukaryota</taxon>
        <taxon>Viridiplantae</taxon>
        <taxon>Chlorophyta</taxon>
        <taxon>Pyramimonadophyceae</taxon>
        <taxon>Pyramimonadales</taxon>
        <taxon>Pyramimonadaceae</taxon>
        <taxon>Cymbomonas</taxon>
    </lineage>
</organism>
<protein>
    <submittedName>
        <fullName evidence="1">Uncharacterized protein</fullName>
    </submittedName>
</protein>
<dbReference type="Proteomes" id="UP001190700">
    <property type="component" value="Unassembled WGS sequence"/>
</dbReference>
<reference evidence="1 2" key="1">
    <citation type="journal article" date="2015" name="Genome Biol. Evol.">
        <title>Comparative Genomics of a Bacterivorous Green Alga Reveals Evolutionary Causalities and Consequences of Phago-Mixotrophic Mode of Nutrition.</title>
        <authorList>
            <person name="Burns J.A."/>
            <person name="Paasch A."/>
            <person name="Narechania A."/>
            <person name="Kim E."/>
        </authorList>
    </citation>
    <scope>NUCLEOTIDE SEQUENCE [LARGE SCALE GENOMIC DNA]</scope>
    <source>
        <strain evidence="1 2">PLY_AMNH</strain>
    </source>
</reference>
<name>A0AAE0BBR0_9CHLO</name>
<dbReference type="EMBL" id="LGRX02035696">
    <property type="protein sequence ID" value="KAK3233491.1"/>
    <property type="molecule type" value="Genomic_DNA"/>
</dbReference>
<evidence type="ECO:0000313" key="2">
    <source>
        <dbReference type="Proteomes" id="UP001190700"/>
    </source>
</evidence>
<proteinExistence type="predicted"/>